<dbReference type="AlphaFoldDB" id="A0A4R7BVV8"/>
<evidence type="ECO:0000313" key="2">
    <source>
        <dbReference type="EMBL" id="TDR89990.1"/>
    </source>
</evidence>
<dbReference type="NCBIfam" id="TIGR00684">
    <property type="entry name" value="narJ"/>
    <property type="match status" value="1"/>
</dbReference>
<dbReference type="InterPro" id="IPR036411">
    <property type="entry name" value="TorD-like_sf"/>
</dbReference>
<dbReference type="GO" id="GO:0051082">
    <property type="term" value="F:unfolded protein binding"/>
    <property type="evidence" value="ECO:0007669"/>
    <property type="project" value="InterPro"/>
</dbReference>
<dbReference type="Gene3D" id="1.10.3480.10">
    <property type="entry name" value="TorD-like"/>
    <property type="match status" value="1"/>
</dbReference>
<evidence type="ECO:0000313" key="3">
    <source>
        <dbReference type="Proteomes" id="UP000295122"/>
    </source>
</evidence>
<comment type="caution">
    <text evidence="2">The sequence shown here is derived from an EMBL/GenBank/DDBJ whole genome shotgun (WGS) entry which is preliminary data.</text>
</comment>
<sequence>MARSFKGLSALLSYPDENLLAATGEIRDAFRAEAIIDAAPGSVMDRLLASFEEDDLFAAQERYVELFDKTRRLSLHLFEHVHGESRDRGQAMVDLAALYERGGLMLSANELPDYLPLFLEYLSTRPFDEAKALLGDTVDILTALEERLDQRRSPYVAVLTALIGIAGRKTAARAVEPVAEPELSDLAALDAEWEETAVTFGPGEALDGCSIDRLRMQVRAGRRDVRQARA</sequence>
<protein>
    <submittedName>
        <fullName evidence="2">Respiratory nitrate reductase chaperone NarJ</fullName>
    </submittedName>
</protein>
<dbReference type="InterPro" id="IPR003765">
    <property type="entry name" value="NO3_reductase_chaperone_NarJ"/>
</dbReference>
<dbReference type="Pfam" id="PF02613">
    <property type="entry name" value="Nitrate_red_del"/>
    <property type="match status" value="1"/>
</dbReference>
<dbReference type="EMBL" id="SNZR01000013">
    <property type="protein sequence ID" value="TDR89990.1"/>
    <property type="molecule type" value="Genomic_DNA"/>
</dbReference>
<dbReference type="OrthoDB" id="8478585at2"/>
<evidence type="ECO:0000256" key="1">
    <source>
        <dbReference type="ARBA" id="ARBA00023063"/>
    </source>
</evidence>
<name>A0A4R7BVV8_9HYPH</name>
<dbReference type="RefSeq" id="WP_133771045.1">
    <property type="nucleotide sequence ID" value="NZ_SNZR01000013.1"/>
</dbReference>
<dbReference type="GO" id="GO:0042128">
    <property type="term" value="P:nitrate assimilation"/>
    <property type="evidence" value="ECO:0007669"/>
    <property type="project" value="UniProtKB-KW"/>
</dbReference>
<keyword evidence="1" id="KW-0534">Nitrate assimilation</keyword>
<dbReference type="Proteomes" id="UP000295122">
    <property type="component" value="Unassembled WGS sequence"/>
</dbReference>
<keyword evidence="3" id="KW-1185">Reference proteome</keyword>
<organism evidence="2 3">
    <name type="scientific">Enterovirga rhinocerotis</name>
    <dbReference type="NCBI Taxonomy" id="1339210"/>
    <lineage>
        <taxon>Bacteria</taxon>
        <taxon>Pseudomonadati</taxon>
        <taxon>Pseudomonadota</taxon>
        <taxon>Alphaproteobacteria</taxon>
        <taxon>Hyphomicrobiales</taxon>
        <taxon>Methylobacteriaceae</taxon>
        <taxon>Enterovirga</taxon>
    </lineage>
</organism>
<dbReference type="PANTHER" id="PTHR43680:SF2">
    <property type="entry name" value="NITRATE REDUCTASE MOLYBDENUM COFACTOR ASSEMBLY CHAPERONE NARJ"/>
    <property type="match status" value="1"/>
</dbReference>
<dbReference type="InterPro" id="IPR020945">
    <property type="entry name" value="DMSO/NO3_reduct_chaperone"/>
</dbReference>
<proteinExistence type="predicted"/>
<reference evidence="2 3" key="1">
    <citation type="submission" date="2019-03" db="EMBL/GenBank/DDBJ databases">
        <title>Genomic Encyclopedia of Type Strains, Phase IV (KMG-IV): sequencing the most valuable type-strain genomes for metagenomic binning, comparative biology and taxonomic classification.</title>
        <authorList>
            <person name="Goeker M."/>
        </authorList>
    </citation>
    <scope>NUCLEOTIDE SEQUENCE [LARGE SCALE GENOMIC DNA]</scope>
    <source>
        <strain evidence="2 3">DSM 25903</strain>
    </source>
</reference>
<accession>A0A4R7BVV8</accession>
<gene>
    <name evidence="2" type="ORF">EV668_2827</name>
</gene>
<dbReference type="SUPFAM" id="SSF89155">
    <property type="entry name" value="TorD-like"/>
    <property type="match status" value="1"/>
</dbReference>
<dbReference type="GO" id="GO:0051131">
    <property type="term" value="P:chaperone-mediated protein complex assembly"/>
    <property type="evidence" value="ECO:0007669"/>
    <property type="project" value="InterPro"/>
</dbReference>
<dbReference type="GO" id="GO:0016530">
    <property type="term" value="F:metallochaperone activity"/>
    <property type="evidence" value="ECO:0007669"/>
    <property type="project" value="TreeGrafter"/>
</dbReference>
<dbReference type="PANTHER" id="PTHR43680">
    <property type="entry name" value="NITRATE REDUCTASE MOLYBDENUM COFACTOR ASSEMBLY CHAPERONE"/>
    <property type="match status" value="1"/>
</dbReference>